<dbReference type="Pfam" id="PF00903">
    <property type="entry name" value="Glyoxalase"/>
    <property type="match status" value="1"/>
</dbReference>
<dbReference type="EMBL" id="JACHNU010000001">
    <property type="protein sequence ID" value="MBB4660707.1"/>
    <property type="molecule type" value="Genomic_DNA"/>
</dbReference>
<dbReference type="InterPro" id="IPR004360">
    <property type="entry name" value="Glyas_Fos-R_dOase_dom"/>
</dbReference>
<name>A0A840I773_9ACTN</name>
<dbReference type="PANTHER" id="PTHR36503">
    <property type="entry name" value="BLR2520 PROTEIN"/>
    <property type="match status" value="1"/>
</dbReference>
<dbReference type="GO" id="GO:0016829">
    <property type="term" value="F:lyase activity"/>
    <property type="evidence" value="ECO:0007669"/>
    <property type="project" value="UniProtKB-KW"/>
</dbReference>
<keyword evidence="2" id="KW-0560">Oxidoreductase</keyword>
<proteinExistence type="predicted"/>
<dbReference type="GO" id="GO:0051213">
    <property type="term" value="F:dioxygenase activity"/>
    <property type="evidence" value="ECO:0007669"/>
    <property type="project" value="UniProtKB-KW"/>
</dbReference>
<dbReference type="Proteomes" id="UP000585272">
    <property type="component" value="Unassembled WGS sequence"/>
</dbReference>
<dbReference type="PANTHER" id="PTHR36503:SF3">
    <property type="entry name" value="BLR0126 PROTEIN"/>
    <property type="match status" value="1"/>
</dbReference>
<feature type="domain" description="VOC" evidence="1">
    <location>
        <begin position="5"/>
        <end position="124"/>
    </location>
</feature>
<keyword evidence="3" id="KW-1185">Reference proteome</keyword>
<comment type="caution">
    <text evidence="2">The sequence shown here is derived from an EMBL/GenBank/DDBJ whole genome shotgun (WGS) entry which is preliminary data.</text>
</comment>
<evidence type="ECO:0000259" key="1">
    <source>
        <dbReference type="PROSITE" id="PS51819"/>
    </source>
</evidence>
<keyword evidence="2" id="KW-0223">Dioxygenase</keyword>
<evidence type="ECO:0000313" key="3">
    <source>
        <dbReference type="Proteomes" id="UP000585272"/>
    </source>
</evidence>
<dbReference type="Gene3D" id="3.30.720.110">
    <property type="match status" value="1"/>
</dbReference>
<keyword evidence="2" id="KW-0456">Lyase</keyword>
<gene>
    <name evidence="2" type="ORF">BDZ31_000280</name>
</gene>
<dbReference type="InterPro" id="IPR037523">
    <property type="entry name" value="VOC_core"/>
</dbReference>
<reference evidence="2 3" key="1">
    <citation type="submission" date="2020-08" db="EMBL/GenBank/DDBJ databases">
        <title>Genomic Encyclopedia of Archaeal and Bacterial Type Strains, Phase II (KMG-II): from individual species to whole genera.</title>
        <authorList>
            <person name="Goeker M."/>
        </authorList>
    </citation>
    <scope>NUCLEOTIDE SEQUENCE [LARGE SCALE GENOMIC DNA]</scope>
    <source>
        <strain evidence="2 3">DSM 23288</strain>
    </source>
</reference>
<evidence type="ECO:0000313" key="2">
    <source>
        <dbReference type="EMBL" id="MBB4660707.1"/>
    </source>
</evidence>
<dbReference type="RefSeq" id="WP_183338258.1">
    <property type="nucleotide sequence ID" value="NZ_JACHNU010000001.1"/>
</dbReference>
<sequence length="137" mass="14658">MTAIASLYPVLMTDDVPRAHAFYAELLGLTEAFASDWYVSLAAAGDETVQLGIVARSHDSVPEPFRAGAAGMLVTVEVDDVDAVHARAVARGLPFHVPLRDEPWGQRHFITEDPDGVLVDVVTVIPASPEFAAQYGA</sequence>
<dbReference type="SUPFAM" id="SSF54593">
    <property type="entry name" value="Glyoxalase/Bleomycin resistance protein/Dihydroxybiphenyl dioxygenase"/>
    <property type="match status" value="1"/>
</dbReference>
<protein>
    <submittedName>
        <fullName evidence="2">Catechol 2,3-dioxygenase-like lactoylglutathione lyase family enzyme</fullName>
    </submittedName>
</protein>
<accession>A0A840I773</accession>
<dbReference type="PROSITE" id="PS51819">
    <property type="entry name" value="VOC"/>
    <property type="match status" value="1"/>
</dbReference>
<organism evidence="2 3">
    <name type="scientific">Conexibacter arvalis</name>
    <dbReference type="NCBI Taxonomy" id="912552"/>
    <lineage>
        <taxon>Bacteria</taxon>
        <taxon>Bacillati</taxon>
        <taxon>Actinomycetota</taxon>
        <taxon>Thermoleophilia</taxon>
        <taxon>Solirubrobacterales</taxon>
        <taxon>Conexibacteraceae</taxon>
        <taxon>Conexibacter</taxon>
    </lineage>
</organism>
<dbReference type="Gene3D" id="3.30.720.120">
    <property type="match status" value="1"/>
</dbReference>
<dbReference type="InterPro" id="IPR029068">
    <property type="entry name" value="Glyas_Bleomycin-R_OHBP_Dase"/>
</dbReference>
<dbReference type="AlphaFoldDB" id="A0A840I773"/>